<dbReference type="STRING" id="1231657.A0A1Y1Y7F1"/>
<evidence type="ECO:0000313" key="2">
    <source>
        <dbReference type="EMBL" id="ORX93933.1"/>
    </source>
</evidence>
<dbReference type="EMBL" id="MCFA01000323">
    <property type="protein sequence ID" value="ORX93933.1"/>
    <property type="molecule type" value="Genomic_DNA"/>
</dbReference>
<accession>A0A1Y1Y7F1</accession>
<comment type="caution">
    <text evidence="2">The sequence shown here is derived from an EMBL/GenBank/DDBJ whole genome shotgun (WGS) entry which is preliminary data.</text>
</comment>
<keyword evidence="3" id="KW-1185">Reference proteome</keyword>
<evidence type="ECO:0000313" key="3">
    <source>
        <dbReference type="Proteomes" id="UP000193144"/>
    </source>
</evidence>
<proteinExistence type="predicted"/>
<feature type="region of interest" description="Disordered" evidence="1">
    <location>
        <begin position="249"/>
        <end position="278"/>
    </location>
</feature>
<name>A0A1Y1Y7F1_9PLEO</name>
<feature type="region of interest" description="Disordered" evidence="1">
    <location>
        <begin position="467"/>
        <end position="512"/>
    </location>
</feature>
<dbReference type="AlphaFoldDB" id="A0A1Y1Y7F1"/>
<dbReference type="OrthoDB" id="5364171at2759"/>
<feature type="region of interest" description="Disordered" evidence="1">
    <location>
        <begin position="59"/>
        <end position="97"/>
    </location>
</feature>
<feature type="compositionally biased region" description="Low complexity" evidence="1">
    <location>
        <begin position="35"/>
        <end position="46"/>
    </location>
</feature>
<evidence type="ECO:0000256" key="1">
    <source>
        <dbReference type="SAM" id="MobiDB-lite"/>
    </source>
</evidence>
<gene>
    <name evidence="2" type="ORF">BCR34DRAFT_580269</name>
</gene>
<organism evidence="2 3">
    <name type="scientific">Clohesyomyces aquaticus</name>
    <dbReference type="NCBI Taxonomy" id="1231657"/>
    <lineage>
        <taxon>Eukaryota</taxon>
        <taxon>Fungi</taxon>
        <taxon>Dikarya</taxon>
        <taxon>Ascomycota</taxon>
        <taxon>Pezizomycotina</taxon>
        <taxon>Dothideomycetes</taxon>
        <taxon>Pleosporomycetidae</taxon>
        <taxon>Pleosporales</taxon>
        <taxon>Lindgomycetaceae</taxon>
        <taxon>Clohesyomyces</taxon>
    </lineage>
</organism>
<dbReference type="Proteomes" id="UP000193144">
    <property type="component" value="Unassembled WGS sequence"/>
</dbReference>
<sequence>MDPGSVMSQPQPPAGAFAESAHSETGSRPPPGLGRSRTTFSSSTHFSSALVRRLSNNPTEMARPKSMPDFSHLLFDASGMPIPHEGRERDHSRPRKKPSISLAAGLIMASDSPKSIPNTPQHTQGAHEGGYSNTLFYAYAQKVYTACPPGTRHDEKEAENVNQQSDYAQSPPFVLTFSSAAVANHWWDLVKQEYPESTREGPQLFILKGDDMQEQIQDNPKFWDLRNKWFYAPSDGTTPVIPLQDYRGNPIGTGTAPQHPQPHKKPSLDGIDEKKEPGFDMSKLSETLEKMNAMISENSAQIRALSVAQSQGLQRMQEINESNMTQINGLADGQFKLQSIISENASHYIALSNSNFTNQQQVKAVLQTNAQQIKALADGQTKLASTCSGMMKTIENLGSSVVKVSESINTMSQTQTQNQLPFSGGPGSDISNASSNFISAFGNRISPPPRKLNRRIKGVWYEYDASPNASPRSSMVLANGSPQTPPKSPVAKGQSQVMSKPPPVMKGQGARK</sequence>
<feature type="region of interest" description="Disordered" evidence="1">
    <location>
        <begin position="1"/>
        <end position="46"/>
    </location>
</feature>
<reference evidence="2 3" key="1">
    <citation type="submission" date="2016-07" db="EMBL/GenBank/DDBJ databases">
        <title>Pervasive Adenine N6-methylation of Active Genes in Fungi.</title>
        <authorList>
            <consortium name="DOE Joint Genome Institute"/>
            <person name="Mondo S.J."/>
            <person name="Dannebaum R.O."/>
            <person name="Kuo R.C."/>
            <person name="Labutti K."/>
            <person name="Haridas S."/>
            <person name="Kuo A."/>
            <person name="Salamov A."/>
            <person name="Ahrendt S.R."/>
            <person name="Lipzen A."/>
            <person name="Sullivan W."/>
            <person name="Andreopoulos W.B."/>
            <person name="Clum A."/>
            <person name="Lindquist E."/>
            <person name="Daum C."/>
            <person name="Ramamoorthy G.K."/>
            <person name="Gryganskyi A."/>
            <person name="Culley D."/>
            <person name="Magnuson J.K."/>
            <person name="James T.Y."/>
            <person name="O'Malley M.A."/>
            <person name="Stajich J.E."/>
            <person name="Spatafora J.W."/>
            <person name="Visel A."/>
            <person name="Grigoriev I.V."/>
        </authorList>
    </citation>
    <scope>NUCLEOTIDE SEQUENCE [LARGE SCALE GENOMIC DNA]</scope>
    <source>
        <strain evidence="2 3">CBS 115471</strain>
    </source>
</reference>
<protein>
    <submittedName>
        <fullName evidence="2">Uncharacterized protein</fullName>
    </submittedName>
</protein>